<feature type="transmembrane region" description="Helical" evidence="8">
    <location>
        <begin position="29"/>
        <end position="47"/>
    </location>
</feature>
<dbReference type="Proteomes" id="UP001314903">
    <property type="component" value="Unassembled WGS sequence"/>
</dbReference>
<keyword evidence="7 8" id="KW-0472">Membrane</keyword>
<evidence type="ECO:0000256" key="7">
    <source>
        <dbReference type="ARBA" id="ARBA00023136"/>
    </source>
</evidence>
<proteinExistence type="inferred from homology"/>
<keyword evidence="6 8" id="KW-1133">Transmembrane helix</keyword>
<evidence type="ECO:0000256" key="4">
    <source>
        <dbReference type="ARBA" id="ARBA00022692"/>
    </source>
</evidence>
<feature type="transmembrane region" description="Helical" evidence="8">
    <location>
        <begin position="54"/>
        <end position="85"/>
    </location>
</feature>
<dbReference type="EMBL" id="JAGGLI010000021">
    <property type="protein sequence ID" value="MBP2028105.1"/>
    <property type="molecule type" value="Genomic_DNA"/>
</dbReference>
<dbReference type="Pfam" id="PF04093">
    <property type="entry name" value="MreD"/>
    <property type="match status" value="1"/>
</dbReference>
<keyword evidence="3" id="KW-1003">Cell membrane</keyword>
<evidence type="ECO:0000256" key="1">
    <source>
        <dbReference type="ARBA" id="ARBA00004651"/>
    </source>
</evidence>
<keyword evidence="10" id="KW-1185">Reference proteome</keyword>
<evidence type="ECO:0000313" key="10">
    <source>
        <dbReference type="Proteomes" id="UP001314903"/>
    </source>
</evidence>
<gene>
    <name evidence="9" type="ORF">J2Z35_001904</name>
</gene>
<dbReference type="InterPro" id="IPR007227">
    <property type="entry name" value="Cell_shape_determining_MreD"/>
</dbReference>
<reference evidence="9 10" key="1">
    <citation type="submission" date="2021-03" db="EMBL/GenBank/DDBJ databases">
        <title>Genomic Encyclopedia of Type Strains, Phase IV (KMG-IV): sequencing the most valuable type-strain genomes for metagenomic binning, comparative biology and taxonomic classification.</title>
        <authorList>
            <person name="Goeker M."/>
        </authorList>
    </citation>
    <scope>NUCLEOTIDE SEQUENCE [LARGE SCALE GENOMIC DNA]</scope>
    <source>
        <strain evidence="9 10">DSM 27512</strain>
    </source>
</reference>
<evidence type="ECO:0000256" key="8">
    <source>
        <dbReference type="SAM" id="Phobius"/>
    </source>
</evidence>
<comment type="subcellular location">
    <subcellularLocation>
        <location evidence="1">Cell membrane</location>
        <topology evidence="1">Multi-pass membrane protein</topology>
    </subcellularLocation>
</comment>
<accession>A0ABS4KJZ6</accession>
<dbReference type="RefSeq" id="WP_209661161.1">
    <property type="nucleotide sequence ID" value="NZ_JAGGLI010000021.1"/>
</dbReference>
<keyword evidence="5" id="KW-0133">Cell shape</keyword>
<protein>
    <submittedName>
        <fullName evidence="9">Rod shape-determining protein MreD</fullName>
    </submittedName>
</protein>
<evidence type="ECO:0000313" key="9">
    <source>
        <dbReference type="EMBL" id="MBP2028105.1"/>
    </source>
</evidence>
<feature type="transmembrane region" description="Helical" evidence="8">
    <location>
        <begin position="135"/>
        <end position="153"/>
    </location>
</feature>
<evidence type="ECO:0000256" key="6">
    <source>
        <dbReference type="ARBA" id="ARBA00022989"/>
    </source>
</evidence>
<dbReference type="NCBIfam" id="TIGR03426">
    <property type="entry name" value="shape_MreD"/>
    <property type="match status" value="1"/>
</dbReference>
<feature type="transmembrane region" description="Helical" evidence="8">
    <location>
        <begin position="97"/>
        <end position="123"/>
    </location>
</feature>
<comment type="similarity">
    <text evidence="2">Belongs to the MreD family.</text>
</comment>
<evidence type="ECO:0000256" key="3">
    <source>
        <dbReference type="ARBA" id="ARBA00022475"/>
    </source>
</evidence>
<evidence type="ECO:0000256" key="5">
    <source>
        <dbReference type="ARBA" id="ARBA00022960"/>
    </source>
</evidence>
<comment type="caution">
    <text evidence="9">The sequence shown here is derived from an EMBL/GenBank/DDBJ whole genome shotgun (WGS) entry which is preliminary data.</text>
</comment>
<keyword evidence="4 8" id="KW-0812">Transmembrane</keyword>
<name>A0ABS4KJZ6_9FIRM</name>
<sequence>MKNILYLVIGLFLVSLSSAVLNFREPLIFNYKANIIIIYIVYLSIFIGSERSSIIGLILGLVLDVSVGRFFGLNGLLFFLLGLLYGTFKDKIFKDRVFAPIILLILAVMIDSFVMTLISNVNFNSLNLYQNGMRIIEIMVMNIFLGIIAYYPIKYIVNKIES</sequence>
<evidence type="ECO:0000256" key="2">
    <source>
        <dbReference type="ARBA" id="ARBA00007776"/>
    </source>
</evidence>
<organism evidence="9 10">
    <name type="scientific">Acetoanaerobium pronyense</name>
    <dbReference type="NCBI Taxonomy" id="1482736"/>
    <lineage>
        <taxon>Bacteria</taxon>
        <taxon>Bacillati</taxon>
        <taxon>Bacillota</taxon>
        <taxon>Clostridia</taxon>
        <taxon>Peptostreptococcales</taxon>
        <taxon>Filifactoraceae</taxon>
        <taxon>Acetoanaerobium</taxon>
    </lineage>
</organism>